<evidence type="ECO:0000313" key="9">
    <source>
        <dbReference type="EMBL" id="RJG16009.1"/>
    </source>
</evidence>
<evidence type="ECO:0000259" key="8">
    <source>
        <dbReference type="PROSITE" id="PS51704"/>
    </source>
</evidence>
<reference evidence="9 10" key="1">
    <citation type="submission" date="2018-09" db="EMBL/GenBank/DDBJ databases">
        <title>Alcanivorax profundi sp. nov., isolated from 1000 m-depth seawater of the Mariana Trench.</title>
        <authorList>
            <person name="Liu J."/>
        </authorList>
    </citation>
    <scope>NUCLEOTIDE SEQUENCE [LARGE SCALE GENOMIC DNA]</scope>
    <source>
        <strain evidence="9 10">MTEO17</strain>
    </source>
</reference>
<dbReference type="GO" id="GO:0008889">
    <property type="term" value="F:glycerophosphodiester phosphodiesterase activity"/>
    <property type="evidence" value="ECO:0007669"/>
    <property type="project" value="UniProtKB-EC"/>
</dbReference>
<accession>A0A418XTJ9</accession>
<dbReference type="PROSITE" id="PS51704">
    <property type="entry name" value="GP_PDE"/>
    <property type="match status" value="1"/>
</dbReference>
<dbReference type="PANTHER" id="PTHR43620:SF7">
    <property type="entry name" value="GLYCEROPHOSPHODIESTER PHOSPHODIESTERASE GDPD5-RELATED"/>
    <property type="match status" value="1"/>
</dbReference>
<dbReference type="PANTHER" id="PTHR43620">
    <property type="entry name" value="GLYCEROPHOSPHORYL DIESTER PHOSPHODIESTERASE"/>
    <property type="match status" value="1"/>
</dbReference>
<dbReference type="EC" id="3.1.4.46" evidence="2"/>
<evidence type="ECO:0000256" key="3">
    <source>
        <dbReference type="ARBA" id="ARBA00022729"/>
    </source>
</evidence>
<dbReference type="InterPro" id="IPR017946">
    <property type="entry name" value="PLC-like_Pdiesterase_TIM-brl"/>
</dbReference>
<dbReference type="PROSITE" id="PS51257">
    <property type="entry name" value="PROKAR_LIPOPROTEIN"/>
    <property type="match status" value="1"/>
</dbReference>
<dbReference type="OrthoDB" id="9795622at2"/>
<dbReference type="EMBL" id="QYYA01000007">
    <property type="protein sequence ID" value="RJG16009.1"/>
    <property type="molecule type" value="Genomic_DNA"/>
</dbReference>
<comment type="similarity">
    <text evidence="1">Belongs to the glycerophosphoryl diester phosphodiesterase family.</text>
</comment>
<name>A0A418XTJ9_9GAMM</name>
<evidence type="ECO:0000313" key="10">
    <source>
        <dbReference type="Proteomes" id="UP000283734"/>
    </source>
</evidence>
<organism evidence="9 10">
    <name type="scientific">Alcanivorax profundi</name>
    <dbReference type="NCBI Taxonomy" id="2338368"/>
    <lineage>
        <taxon>Bacteria</taxon>
        <taxon>Pseudomonadati</taxon>
        <taxon>Pseudomonadota</taxon>
        <taxon>Gammaproteobacteria</taxon>
        <taxon>Oceanospirillales</taxon>
        <taxon>Alcanivoracaceae</taxon>
        <taxon>Alcanivorax</taxon>
    </lineage>
</organism>
<evidence type="ECO:0000256" key="5">
    <source>
        <dbReference type="ARBA" id="ARBA00022801"/>
    </source>
</evidence>
<dbReference type="Proteomes" id="UP000283734">
    <property type="component" value="Unassembled WGS sequence"/>
</dbReference>
<dbReference type="RefSeq" id="WP_119918556.1">
    <property type="nucleotide sequence ID" value="NZ_QYYA01000007.1"/>
</dbReference>
<comment type="caution">
    <text evidence="9">The sequence shown here is derived from an EMBL/GenBank/DDBJ whole genome shotgun (WGS) entry which is preliminary data.</text>
</comment>
<evidence type="ECO:0000256" key="2">
    <source>
        <dbReference type="ARBA" id="ARBA00012247"/>
    </source>
</evidence>
<evidence type="ECO:0000256" key="6">
    <source>
        <dbReference type="ARBA" id="ARBA00047512"/>
    </source>
</evidence>
<protein>
    <recommendedName>
        <fullName evidence="2">glycerophosphodiester phosphodiesterase</fullName>
        <ecNumber evidence="2">3.1.4.46</ecNumber>
    </recommendedName>
</protein>
<evidence type="ECO:0000256" key="1">
    <source>
        <dbReference type="ARBA" id="ARBA00007277"/>
    </source>
</evidence>
<proteinExistence type="inferred from homology"/>
<evidence type="ECO:0000256" key="7">
    <source>
        <dbReference type="SAM" id="SignalP"/>
    </source>
</evidence>
<dbReference type="Pfam" id="PF03009">
    <property type="entry name" value="GDPD"/>
    <property type="match status" value="1"/>
</dbReference>
<feature type="chain" id="PRO_5019383941" description="glycerophosphodiester phosphodiesterase" evidence="7">
    <location>
        <begin position="25"/>
        <end position="421"/>
    </location>
</feature>
<dbReference type="CDD" id="cd08560">
    <property type="entry name" value="GDPD_EcGlpQ_like_1"/>
    <property type="match status" value="1"/>
</dbReference>
<keyword evidence="5" id="KW-0378">Hydrolase</keyword>
<dbReference type="InterPro" id="IPR030395">
    <property type="entry name" value="GP_PDE_dom"/>
</dbReference>
<keyword evidence="10" id="KW-1185">Reference proteome</keyword>
<dbReference type="SUPFAM" id="SSF51695">
    <property type="entry name" value="PLC-like phosphodiesterases"/>
    <property type="match status" value="1"/>
</dbReference>
<keyword evidence="3 7" id="KW-0732">Signal</keyword>
<comment type="catalytic activity">
    <reaction evidence="6">
        <text>a sn-glycero-3-phosphodiester + H2O = an alcohol + sn-glycerol 3-phosphate + H(+)</text>
        <dbReference type="Rhea" id="RHEA:12969"/>
        <dbReference type="ChEBI" id="CHEBI:15377"/>
        <dbReference type="ChEBI" id="CHEBI:15378"/>
        <dbReference type="ChEBI" id="CHEBI:30879"/>
        <dbReference type="ChEBI" id="CHEBI:57597"/>
        <dbReference type="ChEBI" id="CHEBI:83408"/>
        <dbReference type="EC" id="3.1.4.46"/>
    </reaction>
</comment>
<dbReference type="AlphaFoldDB" id="A0A418XTJ9"/>
<keyword evidence="4" id="KW-0319">Glycerol metabolism</keyword>
<gene>
    <name evidence="9" type="ORF">D4A39_16195</name>
</gene>
<dbReference type="GO" id="GO:0006629">
    <property type="term" value="P:lipid metabolic process"/>
    <property type="evidence" value="ECO:0007669"/>
    <property type="project" value="InterPro"/>
</dbReference>
<feature type="signal peptide" evidence="7">
    <location>
        <begin position="1"/>
        <end position="24"/>
    </location>
</feature>
<feature type="domain" description="GP-PDE" evidence="8">
    <location>
        <begin position="70"/>
        <end position="408"/>
    </location>
</feature>
<dbReference type="Gene3D" id="3.20.20.190">
    <property type="entry name" value="Phosphatidylinositol (PI) phosphodiesterase"/>
    <property type="match status" value="1"/>
</dbReference>
<evidence type="ECO:0000256" key="4">
    <source>
        <dbReference type="ARBA" id="ARBA00022798"/>
    </source>
</evidence>
<dbReference type="GO" id="GO:0006071">
    <property type="term" value="P:glycerol metabolic process"/>
    <property type="evidence" value="ECO:0007669"/>
    <property type="project" value="UniProtKB-KW"/>
</dbReference>
<sequence length="421" mass="46511">MKRIWALKGLLAAIGLAGAAAACAGHGQPATGTVELGPRPYYLVNDMDDGPVKQALQACAAERRPQKPNDFSIGHRGAPLQFPEHTEESYRAAARMGAGILECDVAFTQDQELVCRHSQCDLHTTTNILETDLASQCSQPFTPFDGSNPATAQCCTSDITLAQFKTLKGKMDGANPRATNVAEYLQGTPDWRTELYRQRGTLLSHRESIALFQELGVKMTPELKAPAVEMPWQGHYSQQDYAQQLIDEYREAGVAPRDVYPQSFNLDDVRYWIDAEPDYGKQAVYLDGRDSQGLDPQNPGTWQPDMATLKGYGVNIIAPPLWMLVSSKNQRIVASPYARAARDADLDIIAWSLERSGPLASGGGWYYQSVSPQIDNDGDMLTLLDVLAREVGVIGVFSDWPATTTFYANCLQRQRHAPRWR</sequence>